<keyword evidence="2" id="KW-1185">Reference proteome</keyword>
<proteinExistence type="predicted"/>
<reference evidence="1 2" key="2">
    <citation type="journal article" date="2015" name="Stand. Genomic Sci.">
        <title>Draft genome sequence of marine-derived Streptomyces sp. TP-A0598, a producer of anti-MRSA antibiotic lydicamycins.</title>
        <authorList>
            <person name="Komaki H."/>
            <person name="Ichikawa N."/>
            <person name="Hosoyama A."/>
            <person name="Fujita N."/>
            <person name="Igarashi Y."/>
        </authorList>
    </citation>
    <scope>NUCLEOTIDE SEQUENCE [LARGE SCALE GENOMIC DNA]</scope>
    <source>
        <strain evidence="1 2">NBRC 110027</strain>
    </source>
</reference>
<protein>
    <submittedName>
        <fullName evidence="1">Uncharacterized protein</fullName>
    </submittedName>
</protein>
<dbReference type="EMBL" id="BBNO01000008">
    <property type="protein sequence ID" value="GAO11558.1"/>
    <property type="molecule type" value="Genomic_DNA"/>
</dbReference>
<evidence type="ECO:0000313" key="2">
    <source>
        <dbReference type="Proteomes" id="UP000048965"/>
    </source>
</evidence>
<dbReference type="OrthoDB" id="4244724at2"/>
<dbReference type="Proteomes" id="UP000048965">
    <property type="component" value="Unassembled WGS sequence"/>
</dbReference>
<accession>A0A0P4RD60</accession>
<reference evidence="2" key="1">
    <citation type="submission" date="2014-09" db="EMBL/GenBank/DDBJ databases">
        <title>Whole genome shotgun sequence of Streptomyces sp. NBRC 110027.</title>
        <authorList>
            <person name="Komaki H."/>
            <person name="Ichikawa N."/>
            <person name="Katano-Makiyama Y."/>
            <person name="Hosoyama A."/>
            <person name="Hashimoto M."/>
            <person name="Uohara A."/>
            <person name="Kitahashi Y."/>
            <person name="Ohji S."/>
            <person name="Kimura A."/>
            <person name="Yamazoe A."/>
            <person name="Igarashi Y."/>
            <person name="Fujita N."/>
        </authorList>
    </citation>
    <scope>NUCLEOTIDE SEQUENCE [LARGE SCALE GENOMIC DNA]</scope>
    <source>
        <strain evidence="2">NBRC 110027</strain>
    </source>
</reference>
<dbReference type="AlphaFoldDB" id="A0A0P4RD60"/>
<sequence length="98" mass="10656">MNSDESEMREAVRELAAALETMLNLIKADALPTTPEAHRLMREVMVFLDASTGRIADSGRLGEILPLAGTLNRLVISAREQILDDAVAASRMPDHPGM</sequence>
<dbReference type="RefSeq" id="WP_042159705.1">
    <property type="nucleotide sequence ID" value="NZ_BBNO01000008.1"/>
</dbReference>
<evidence type="ECO:0000313" key="1">
    <source>
        <dbReference type="EMBL" id="GAO11558.1"/>
    </source>
</evidence>
<organism evidence="1 2">
    <name type="scientific">Streptomyces lydicamycinicus</name>
    <dbReference type="NCBI Taxonomy" id="1546107"/>
    <lineage>
        <taxon>Bacteria</taxon>
        <taxon>Bacillati</taxon>
        <taxon>Actinomycetota</taxon>
        <taxon>Actinomycetes</taxon>
        <taxon>Kitasatosporales</taxon>
        <taxon>Streptomycetaceae</taxon>
        <taxon>Streptomyces</taxon>
    </lineage>
</organism>
<name>A0A0P4RD60_9ACTN</name>
<gene>
    <name evidence="1" type="ORF">TPA0598_08_04690</name>
</gene>
<comment type="caution">
    <text evidence="1">The sequence shown here is derived from an EMBL/GenBank/DDBJ whole genome shotgun (WGS) entry which is preliminary data.</text>
</comment>